<organism evidence="2 3">
    <name type="scientific">Snodgrassella alvi SCGC AB-598-J21</name>
    <dbReference type="NCBI Taxonomy" id="1385367"/>
    <lineage>
        <taxon>Bacteria</taxon>
        <taxon>Pseudomonadati</taxon>
        <taxon>Pseudomonadota</taxon>
        <taxon>Betaproteobacteria</taxon>
        <taxon>Neisseriales</taxon>
        <taxon>Neisseriaceae</taxon>
        <taxon>Snodgrassella</taxon>
    </lineage>
</organism>
<protein>
    <submittedName>
        <fullName evidence="2">Uncharacterized protein</fullName>
    </submittedName>
</protein>
<reference evidence="2 3" key="1">
    <citation type="journal article" date="2014" name="PLoS Genet.">
        <title>Hidden diversity in honey bee gut symbionts detected by single-cell genomics.</title>
        <authorList>
            <person name="Engel P."/>
            <person name="Stepanauskas R."/>
            <person name="Moran N."/>
        </authorList>
    </citation>
    <scope>NUCLEOTIDE SEQUENCE [LARGE SCALE GENOMIC DNA]</scope>
    <source>
        <strain evidence="2 3">SCGC AB-598-J21</strain>
    </source>
</reference>
<dbReference type="Proteomes" id="UP000027644">
    <property type="component" value="Unassembled WGS sequence"/>
</dbReference>
<dbReference type="EMBL" id="AVQL01000448">
    <property type="protein sequence ID" value="KEQ00626.1"/>
    <property type="molecule type" value="Genomic_DNA"/>
</dbReference>
<accession>A0A074V606</accession>
<keyword evidence="1" id="KW-1133">Transmembrane helix</keyword>
<name>A0A074V606_9NEIS</name>
<comment type="caution">
    <text evidence="2">The sequence shown here is derived from an EMBL/GenBank/DDBJ whole genome shotgun (WGS) entry which is preliminary data.</text>
</comment>
<evidence type="ECO:0000313" key="3">
    <source>
        <dbReference type="Proteomes" id="UP000027644"/>
    </source>
</evidence>
<evidence type="ECO:0000313" key="2">
    <source>
        <dbReference type="EMBL" id="KEQ00626.1"/>
    </source>
</evidence>
<feature type="transmembrane region" description="Helical" evidence="1">
    <location>
        <begin position="155"/>
        <end position="177"/>
    </location>
</feature>
<dbReference type="AlphaFoldDB" id="A0A074V606"/>
<proteinExistence type="predicted"/>
<keyword evidence="1" id="KW-0472">Membrane</keyword>
<gene>
    <name evidence="2" type="ORF">SASC598J21_016480</name>
</gene>
<evidence type="ECO:0000256" key="1">
    <source>
        <dbReference type="SAM" id="Phobius"/>
    </source>
</evidence>
<keyword evidence="1" id="KW-0812">Transmembrane</keyword>
<sequence>MKKAEKFFSRVIGPLIIVLGIICLAESKSNHQHYYLPLQNKAKYLLSLNCAPNQCTTQGKMIYNHPENISAKSISTPIYHFRYYFQIADKTYINDDLRVFSEGFGFNKAGLRYFPAGGLNSAEFFSEEIIFDPANPNINLPATYAKVLHEIPSPYGFFEGFFIIIGGIILTLISYWNKIFLKSRLDK</sequence>